<keyword evidence="3" id="KW-0862">Zinc</keyword>
<dbReference type="EnsemblMetazoa" id="AAEL004645-RB">
    <property type="protein sequence ID" value="AAEL004645-PB"/>
    <property type="gene ID" value="AAEL004645"/>
</dbReference>
<gene>
    <name evidence="5" type="primary">110674208</name>
</gene>
<evidence type="ECO:0000256" key="3">
    <source>
        <dbReference type="ARBA" id="ARBA00022833"/>
    </source>
</evidence>
<name>A0A6I8T9T7_AEDAE</name>
<dbReference type="Proteomes" id="UP000008820">
    <property type="component" value="Chromosome 1"/>
</dbReference>
<keyword evidence="1" id="KW-0479">Metal-binding</keyword>
<dbReference type="InParanoid" id="A0A6I8T9T7"/>
<evidence type="ECO:0000256" key="2">
    <source>
        <dbReference type="ARBA" id="ARBA00022771"/>
    </source>
</evidence>
<dbReference type="Pfam" id="PF04500">
    <property type="entry name" value="FLYWCH"/>
    <property type="match status" value="1"/>
</dbReference>
<organism evidence="5 6">
    <name type="scientific">Aedes aegypti</name>
    <name type="common">Yellowfever mosquito</name>
    <name type="synonym">Culex aegypti</name>
    <dbReference type="NCBI Taxonomy" id="7159"/>
    <lineage>
        <taxon>Eukaryota</taxon>
        <taxon>Metazoa</taxon>
        <taxon>Ecdysozoa</taxon>
        <taxon>Arthropoda</taxon>
        <taxon>Hexapoda</taxon>
        <taxon>Insecta</taxon>
        <taxon>Pterygota</taxon>
        <taxon>Neoptera</taxon>
        <taxon>Endopterygota</taxon>
        <taxon>Diptera</taxon>
        <taxon>Nematocera</taxon>
        <taxon>Culicoidea</taxon>
        <taxon>Culicidae</taxon>
        <taxon>Culicinae</taxon>
        <taxon>Aedini</taxon>
        <taxon>Aedes</taxon>
        <taxon>Stegomyia</taxon>
    </lineage>
</organism>
<dbReference type="OrthoDB" id="7962512at2759"/>
<reference evidence="5" key="2">
    <citation type="submission" date="2020-05" db="UniProtKB">
        <authorList>
            <consortium name="EnsemblMetazoa"/>
        </authorList>
    </citation>
    <scope>IDENTIFICATION</scope>
    <source>
        <strain evidence="5">LVP_AGWG</strain>
    </source>
</reference>
<evidence type="ECO:0000313" key="5">
    <source>
        <dbReference type="EnsemblMetazoa" id="AAEL004645-PB"/>
    </source>
</evidence>
<accession>A0A6I8T9T7</accession>
<keyword evidence="6" id="KW-1185">Reference proteome</keyword>
<evidence type="ECO:0000256" key="1">
    <source>
        <dbReference type="ARBA" id="ARBA00022723"/>
    </source>
</evidence>
<dbReference type="Gene3D" id="2.20.25.240">
    <property type="match status" value="1"/>
</dbReference>
<dbReference type="InterPro" id="IPR007588">
    <property type="entry name" value="Znf_FLYWCH"/>
</dbReference>
<proteinExistence type="predicted"/>
<protein>
    <recommendedName>
        <fullName evidence="4">FLYWCH-type domain-containing protein</fullName>
    </recommendedName>
</protein>
<dbReference type="AlphaFoldDB" id="A0A6I8T9T7"/>
<feature type="domain" description="FLYWCH-type" evidence="4">
    <location>
        <begin position="70"/>
        <end position="129"/>
    </location>
</feature>
<evidence type="ECO:0000313" key="6">
    <source>
        <dbReference type="Proteomes" id="UP000008820"/>
    </source>
</evidence>
<reference evidence="5 6" key="1">
    <citation type="submission" date="2017-06" db="EMBL/GenBank/DDBJ databases">
        <title>Aedes aegypti genome working group (AGWG) sequencing and assembly.</title>
        <authorList>
            <consortium name="Aedes aegypti Genome Working Group (AGWG)"/>
            <person name="Matthews B.J."/>
        </authorList>
    </citation>
    <scope>NUCLEOTIDE SEQUENCE [LARGE SCALE GENOMIC DNA]</scope>
    <source>
        <strain evidence="5 6">LVP_AGWG</strain>
    </source>
</reference>
<keyword evidence="2" id="KW-0863">Zinc-finger</keyword>
<evidence type="ECO:0000259" key="4">
    <source>
        <dbReference type="Pfam" id="PF04500"/>
    </source>
</evidence>
<dbReference type="GO" id="GO:0008270">
    <property type="term" value="F:zinc ion binding"/>
    <property type="evidence" value="ECO:0007669"/>
    <property type="project" value="UniProtKB-KW"/>
</dbReference>
<sequence>MRCGSIVHLDCVKGNLVAASNVCVSVNNGRAVESYSNVLLEFVQTSLSTSFMQQFQPQPLLSSPQFSFKTSQRSGRHLLVVNGVTFFRNRHRNNKQYWKCNQYYKCKCPCIVVIDEINSRMNVKHIHNHDTSGASGGSRRNSLLPPILDPGSSTLAGSFLNDSLLVGGNSALAAAASFAQSVQSRGFMNKR</sequence>